<dbReference type="InterPro" id="IPR052342">
    <property type="entry name" value="MCH/BMMD"/>
</dbReference>
<dbReference type="Pfam" id="PF01575">
    <property type="entry name" value="MaoC_dehydratas"/>
    <property type="match status" value="1"/>
</dbReference>
<dbReference type="InterPro" id="IPR029069">
    <property type="entry name" value="HotDog_dom_sf"/>
</dbReference>
<dbReference type="EMBL" id="CP011770">
    <property type="protein sequence ID" value="AKM10080.1"/>
    <property type="molecule type" value="Genomic_DNA"/>
</dbReference>
<gene>
    <name evidence="1" type="ORF">AB433_08985</name>
</gene>
<dbReference type="AlphaFoldDB" id="A0A0G3XEZ4"/>
<dbReference type="OrthoDB" id="9797938at2"/>
<dbReference type="SUPFAM" id="SSF54637">
    <property type="entry name" value="Thioesterase/thiol ester dehydrase-isomerase"/>
    <property type="match status" value="1"/>
</dbReference>
<dbReference type="PATRIC" id="fig|1348774.3.peg.1883"/>
<dbReference type="CDD" id="cd03454">
    <property type="entry name" value="YdeM"/>
    <property type="match status" value="1"/>
</dbReference>
<dbReference type="KEGG" id="cna:AB433_08985"/>
<reference evidence="1 2" key="1">
    <citation type="submission" date="2015-06" db="EMBL/GenBank/DDBJ databases">
        <authorList>
            <person name="Zeng Y."/>
            <person name="Huang Y."/>
        </authorList>
    </citation>
    <scope>NUCLEOTIDE SEQUENCE [LARGE SCALE GENOMIC DNA]</scope>
    <source>
        <strain evidence="1 2">PQ-2</strain>
    </source>
</reference>
<dbReference type="RefSeq" id="WP_047820758.1">
    <property type="nucleotide sequence ID" value="NZ_CP011770.1"/>
</dbReference>
<evidence type="ECO:0000313" key="2">
    <source>
        <dbReference type="Proteomes" id="UP000035287"/>
    </source>
</evidence>
<keyword evidence="2" id="KW-1185">Reference proteome</keyword>
<dbReference type="PANTHER" id="PTHR43664:SF1">
    <property type="entry name" value="BETA-METHYLMALYL-COA DEHYDRATASE"/>
    <property type="match status" value="1"/>
</dbReference>
<sequence>MRYYEDLTVGETASYGHYPITRDEVIEFASRYDPQDFHLDDKAAEAGFFGRLTGSGWMTCAVTMRMIADRFKDSQLQVCGGSGAEELAWKIPVNPGDTLTVRETLLGKRRSKSRPELGLRRTRFETLNQDGDVVLHMIVSDMVRTRDPDGTD</sequence>
<dbReference type="STRING" id="1348774.AB433_08985"/>
<dbReference type="InterPro" id="IPR002539">
    <property type="entry name" value="MaoC-like_dom"/>
</dbReference>
<name>A0A0G3XEZ4_9SPHN</name>
<dbReference type="PANTHER" id="PTHR43664">
    <property type="entry name" value="MONOAMINE OXIDASE-RELATED"/>
    <property type="match status" value="1"/>
</dbReference>
<dbReference type="Proteomes" id="UP000035287">
    <property type="component" value="Chromosome"/>
</dbReference>
<accession>A0A0G3XEZ4</accession>
<evidence type="ECO:0000313" key="1">
    <source>
        <dbReference type="EMBL" id="AKM10080.1"/>
    </source>
</evidence>
<protein>
    <submittedName>
        <fullName evidence="1">Uncharacterized protein</fullName>
    </submittedName>
</protein>
<organism evidence="1 2">
    <name type="scientific">Croceicoccus naphthovorans</name>
    <dbReference type="NCBI Taxonomy" id="1348774"/>
    <lineage>
        <taxon>Bacteria</taxon>
        <taxon>Pseudomonadati</taxon>
        <taxon>Pseudomonadota</taxon>
        <taxon>Alphaproteobacteria</taxon>
        <taxon>Sphingomonadales</taxon>
        <taxon>Erythrobacteraceae</taxon>
        <taxon>Croceicoccus</taxon>
    </lineage>
</organism>
<proteinExistence type="predicted"/>
<dbReference type="Gene3D" id="3.10.129.10">
    <property type="entry name" value="Hotdog Thioesterase"/>
    <property type="match status" value="1"/>
</dbReference>